<evidence type="ECO:0000313" key="1">
    <source>
        <dbReference type="EMBL" id="RUT69000.1"/>
    </source>
</evidence>
<organism evidence="1 2">
    <name type="scientific">Flavobacterium cupreum</name>
    <dbReference type="NCBI Taxonomy" id="2133766"/>
    <lineage>
        <taxon>Bacteria</taxon>
        <taxon>Pseudomonadati</taxon>
        <taxon>Bacteroidota</taxon>
        <taxon>Flavobacteriia</taxon>
        <taxon>Flavobacteriales</taxon>
        <taxon>Flavobacteriaceae</taxon>
        <taxon>Flavobacterium</taxon>
    </lineage>
</organism>
<dbReference type="Proteomes" id="UP000288102">
    <property type="component" value="Unassembled WGS sequence"/>
</dbReference>
<dbReference type="AlphaFoldDB" id="A0A434A3L5"/>
<accession>A0A434A3L5</accession>
<evidence type="ECO:0000313" key="2">
    <source>
        <dbReference type="Proteomes" id="UP000288102"/>
    </source>
</evidence>
<name>A0A434A3L5_9FLAO</name>
<comment type="caution">
    <text evidence="1">The sequence shown here is derived from an EMBL/GenBank/DDBJ whole genome shotgun (WGS) entry which is preliminary data.</text>
</comment>
<gene>
    <name evidence="1" type="ORF">D0817_17485</name>
</gene>
<sequence length="109" mass="12071">MQRTFTALAAKFIQQNHFLIHYQLLHLGVSLRAGLFAKSFAGVVWLLRQDFGGSPQKDTAAIPNALRYKYKIPIPIAIGTKPQIPILPAQPLRTLQSNHIPKNLCAPCG</sequence>
<reference evidence="2" key="1">
    <citation type="journal article" date="2019" name="Syst. Appl. Microbiol.">
        <title>Flavobacterium circumlabens sp. nov. and Flavobacterium cupreum sp. nov., two psychrotrophic species isolated from Antarctic environmental samples.</title>
        <authorList>
            <person name="Kralova S."/>
            <person name="Busse H.-J."/>
            <person name="Svec P."/>
            <person name="Maslanova I."/>
            <person name="Stankova E."/>
            <person name="Bartak M."/>
            <person name="Sedlacek I."/>
        </authorList>
    </citation>
    <scope>NUCLEOTIDE SEQUENCE [LARGE SCALE GENOMIC DNA]</scope>
    <source>
        <strain evidence="2">CCM 8825</strain>
    </source>
</reference>
<dbReference type="EMBL" id="QWDM01000012">
    <property type="protein sequence ID" value="RUT69000.1"/>
    <property type="molecule type" value="Genomic_DNA"/>
</dbReference>
<keyword evidence="2" id="KW-1185">Reference proteome</keyword>
<proteinExistence type="predicted"/>
<protein>
    <submittedName>
        <fullName evidence="1">Uncharacterized protein</fullName>
    </submittedName>
</protein>